<dbReference type="InterPro" id="IPR020518">
    <property type="entry name" value="Tscrpt_reg_PrtN"/>
</dbReference>
<gene>
    <name evidence="1" type="ORF">C6T65_09715</name>
</gene>
<dbReference type="EMBL" id="PVHK01000062">
    <property type="protein sequence ID" value="PRH42532.1"/>
    <property type="molecule type" value="Genomic_DNA"/>
</dbReference>
<name>A0AA44Y2X4_BURVI</name>
<proteinExistence type="predicted"/>
<evidence type="ECO:0000313" key="2">
    <source>
        <dbReference type="Proteomes" id="UP000237632"/>
    </source>
</evidence>
<sequence length="91" mass="10199">MNTFFVLMAQYGARAIIPIENVCRDYFWHLTPAQLVRKVSLGEIALPLVRIEGSKKSAKGVHVEDLAKWIDERRAAAVKECEQLCGRIASA</sequence>
<comment type="caution">
    <text evidence="1">The sequence shown here is derived from an EMBL/GenBank/DDBJ whole genome shotgun (WGS) entry which is preliminary data.</text>
</comment>
<dbReference type="GO" id="GO:0006355">
    <property type="term" value="P:regulation of DNA-templated transcription"/>
    <property type="evidence" value="ECO:0007669"/>
    <property type="project" value="InterPro"/>
</dbReference>
<dbReference type="AlphaFoldDB" id="A0AA44Y2X4"/>
<evidence type="ECO:0000313" key="1">
    <source>
        <dbReference type="EMBL" id="PRH42532.1"/>
    </source>
</evidence>
<accession>A0AA44Y2X4</accession>
<dbReference type="Pfam" id="PF11112">
    <property type="entry name" value="PyocinActivator"/>
    <property type="match status" value="1"/>
</dbReference>
<reference evidence="1 2" key="1">
    <citation type="submission" date="2018-03" db="EMBL/GenBank/DDBJ databases">
        <authorList>
            <person name="Nguyen K."/>
            <person name="Fouts D."/>
            <person name="Sutton G."/>
        </authorList>
    </citation>
    <scope>NUCLEOTIDE SEQUENCE [LARGE SCALE GENOMIC DNA]</scope>
    <source>
        <strain evidence="1 2">AU3578</strain>
    </source>
</reference>
<dbReference type="RefSeq" id="WP_060081366.1">
    <property type="nucleotide sequence ID" value="NZ_CADFFO010000010.1"/>
</dbReference>
<dbReference type="Proteomes" id="UP000237632">
    <property type="component" value="Unassembled WGS sequence"/>
</dbReference>
<organism evidence="1 2">
    <name type="scientific">Burkholderia vietnamiensis</name>
    <dbReference type="NCBI Taxonomy" id="60552"/>
    <lineage>
        <taxon>Bacteria</taxon>
        <taxon>Pseudomonadati</taxon>
        <taxon>Pseudomonadota</taxon>
        <taxon>Betaproteobacteria</taxon>
        <taxon>Burkholderiales</taxon>
        <taxon>Burkholderiaceae</taxon>
        <taxon>Burkholderia</taxon>
        <taxon>Burkholderia cepacia complex</taxon>
    </lineage>
</organism>
<protein>
    <submittedName>
        <fullName evidence="1">Pyocin activator protein PrtN</fullName>
    </submittedName>
</protein>